<gene>
    <name evidence="1" type="primary">NCL1_37167</name>
    <name evidence="1" type="ORF">TNIN_197811</name>
</gene>
<protein>
    <submittedName>
        <fullName evidence="1">RT_RNaseH_2 domain-containing protein</fullName>
    </submittedName>
</protein>
<proteinExistence type="predicted"/>
<evidence type="ECO:0000313" key="2">
    <source>
        <dbReference type="Proteomes" id="UP000886998"/>
    </source>
</evidence>
<reference evidence="1" key="1">
    <citation type="submission" date="2020-08" db="EMBL/GenBank/DDBJ databases">
        <title>Multicomponent nature underlies the extraordinary mechanical properties of spider dragline silk.</title>
        <authorList>
            <person name="Kono N."/>
            <person name="Nakamura H."/>
            <person name="Mori M."/>
            <person name="Yoshida Y."/>
            <person name="Ohtoshi R."/>
            <person name="Malay A.D."/>
            <person name="Moran D.A.P."/>
            <person name="Tomita M."/>
            <person name="Numata K."/>
            <person name="Arakawa K."/>
        </authorList>
    </citation>
    <scope>NUCLEOTIDE SEQUENCE</scope>
</reference>
<sequence>MGGSHTNKEHYCKNYLRSFDENFISNRVPKDNMNRPEYQFYYTIVSSLSRCAGREKELPTSGARSVEEYLKQLQKKLQDEHEIASENSAKNQERTTLHYNLRSREKSFSVGDEILILMPSYMHKLLNIWIGPAKEVKLTRPHSCLVQMEDGSTRELYVNKIRPYISRVDHVGIIFDQDSDFGELHYVPTDKATPPNIDIKLNQILDVLNSQQKYQLRKLLQYEDIFRNRPGKAKVKGQSVKVTADSSPRILQPYRVPIALQKEVER</sequence>
<comment type="caution">
    <text evidence="1">The sequence shown here is derived from an EMBL/GenBank/DDBJ whole genome shotgun (WGS) entry which is preliminary data.</text>
</comment>
<dbReference type="Proteomes" id="UP000886998">
    <property type="component" value="Unassembled WGS sequence"/>
</dbReference>
<evidence type="ECO:0000313" key="1">
    <source>
        <dbReference type="EMBL" id="GFY65772.1"/>
    </source>
</evidence>
<dbReference type="OrthoDB" id="9896349at2759"/>
<keyword evidence="2" id="KW-1185">Reference proteome</keyword>
<name>A0A8X6Y5A5_9ARAC</name>
<dbReference type="AlphaFoldDB" id="A0A8X6Y5A5"/>
<organism evidence="1 2">
    <name type="scientific">Trichonephila inaurata madagascariensis</name>
    <dbReference type="NCBI Taxonomy" id="2747483"/>
    <lineage>
        <taxon>Eukaryota</taxon>
        <taxon>Metazoa</taxon>
        <taxon>Ecdysozoa</taxon>
        <taxon>Arthropoda</taxon>
        <taxon>Chelicerata</taxon>
        <taxon>Arachnida</taxon>
        <taxon>Araneae</taxon>
        <taxon>Araneomorphae</taxon>
        <taxon>Entelegynae</taxon>
        <taxon>Araneoidea</taxon>
        <taxon>Nephilidae</taxon>
        <taxon>Trichonephila</taxon>
        <taxon>Trichonephila inaurata</taxon>
    </lineage>
</organism>
<accession>A0A8X6Y5A5</accession>
<dbReference type="EMBL" id="BMAV01015685">
    <property type="protein sequence ID" value="GFY65772.1"/>
    <property type="molecule type" value="Genomic_DNA"/>
</dbReference>